<evidence type="ECO:0000313" key="2">
    <source>
        <dbReference type="Proteomes" id="UP001360560"/>
    </source>
</evidence>
<comment type="caution">
    <text evidence="1">The sequence shown here is derived from an EMBL/GenBank/DDBJ whole genome shotgun (WGS) entry which is preliminary data.</text>
</comment>
<dbReference type="RefSeq" id="XP_064852147.1">
    <property type="nucleotide sequence ID" value="XM_064996075.1"/>
</dbReference>
<name>A0AAV5QKJ5_9ASCO</name>
<sequence length="126" mass="14603">MYESNIATNFEKCTFRFSKFGYLQNIRQLYIKTSILRLDENFSLLKLTDLEIEYTKILTLPNGEAFNSEQFPSLEKLKLVPTKVSDEIPLIIDLKTLKMKECSYNNGHSNIRIIHPESISSFKGTC</sequence>
<accession>A0AAV5QKJ5</accession>
<reference evidence="1 2" key="1">
    <citation type="journal article" date="2023" name="Elife">
        <title>Identification of key yeast species and microbe-microbe interactions impacting larval growth of Drosophila in the wild.</title>
        <authorList>
            <person name="Mure A."/>
            <person name="Sugiura Y."/>
            <person name="Maeda R."/>
            <person name="Honda K."/>
            <person name="Sakurai N."/>
            <person name="Takahashi Y."/>
            <person name="Watada M."/>
            <person name="Katoh T."/>
            <person name="Gotoh A."/>
            <person name="Gotoh Y."/>
            <person name="Taniguchi I."/>
            <person name="Nakamura K."/>
            <person name="Hayashi T."/>
            <person name="Katayama T."/>
            <person name="Uemura T."/>
            <person name="Hattori Y."/>
        </authorList>
    </citation>
    <scope>NUCLEOTIDE SEQUENCE [LARGE SCALE GENOMIC DNA]</scope>
    <source>
        <strain evidence="1 2">SC-9</strain>
    </source>
</reference>
<dbReference type="Gene3D" id="3.80.10.10">
    <property type="entry name" value="Ribonuclease Inhibitor"/>
    <property type="match status" value="1"/>
</dbReference>
<keyword evidence="2" id="KW-1185">Reference proteome</keyword>
<dbReference type="AlphaFoldDB" id="A0AAV5QKJ5"/>
<dbReference type="SUPFAM" id="SSF52058">
    <property type="entry name" value="L domain-like"/>
    <property type="match status" value="1"/>
</dbReference>
<gene>
    <name evidence="1" type="ORF">DASC09_024720</name>
</gene>
<protein>
    <submittedName>
        <fullName evidence="1">Uncharacterized protein</fullName>
    </submittedName>
</protein>
<evidence type="ECO:0000313" key="1">
    <source>
        <dbReference type="EMBL" id="GMM35147.1"/>
    </source>
</evidence>
<organism evidence="1 2">
    <name type="scientific">Saccharomycopsis crataegensis</name>
    <dbReference type="NCBI Taxonomy" id="43959"/>
    <lineage>
        <taxon>Eukaryota</taxon>
        <taxon>Fungi</taxon>
        <taxon>Dikarya</taxon>
        <taxon>Ascomycota</taxon>
        <taxon>Saccharomycotina</taxon>
        <taxon>Saccharomycetes</taxon>
        <taxon>Saccharomycopsidaceae</taxon>
        <taxon>Saccharomycopsis</taxon>
    </lineage>
</organism>
<dbReference type="InterPro" id="IPR032675">
    <property type="entry name" value="LRR_dom_sf"/>
</dbReference>
<dbReference type="Proteomes" id="UP001360560">
    <property type="component" value="Unassembled WGS sequence"/>
</dbReference>
<dbReference type="EMBL" id="BTFZ01000004">
    <property type="protein sequence ID" value="GMM35147.1"/>
    <property type="molecule type" value="Genomic_DNA"/>
</dbReference>
<dbReference type="GeneID" id="90073126"/>
<proteinExistence type="predicted"/>